<dbReference type="InterPro" id="IPR056897">
    <property type="entry name" value="Ig_NUP210_4th"/>
</dbReference>
<name>A0A0R3TQB9_RODNA</name>
<organism evidence="11">
    <name type="scientific">Rodentolepis nana</name>
    <name type="common">Dwarf tapeworm</name>
    <name type="synonym">Hymenolepis nana</name>
    <dbReference type="NCBI Taxonomy" id="102285"/>
    <lineage>
        <taxon>Eukaryota</taxon>
        <taxon>Metazoa</taxon>
        <taxon>Spiralia</taxon>
        <taxon>Lophotrochozoa</taxon>
        <taxon>Platyhelminthes</taxon>
        <taxon>Cestoda</taxon>
        <taxon>Eucestoda</taxon>
        <taxon>Cyclophyllidea</taxon>
        <taxon>Hymenolepididae</taxon>
        <taxon>Rodentolepis</taxon>
    </lineage>
</organism>
<dbReference type="WBParaSite" id="HNAJ_0000973301-mRNA-1">
    <property type="protein sequence ID" value="HNAJ_0000973301-mRNA-1"/>
    <property type="gene ID" value="HNAJ_0000973301"/>
</dbReference>
<dbReference type="PANTHER" id="PTHR23019">
    <property type="entry name" value="NUCLEAR PORE MEMBRANE GLYCOPROTEIN GP210-RELATED"/>
    <property type="match status" value="1"/>
</dbReference>
<keyword evidence="2" id="KW-0472">Membrane</keyword>
<feature type="chain" id="PRO_5043131965" evidence="3">
    <location>
        <begin position="19"/>
        <end position="2277"/>
    </location>
</feature>
<evidence type="ECO:0000256" key="3">
    <source>
        <dbReference type="SAM" id="SignalP"/>
    </source>
</evidence>
<feature type="compositionally biased region" description="Basic and acidic residues" evidence="1">
    <location>
        <begin position="2268"/>
        <end position="2277"/>
    </location>
</feature>
<evidence type="ECO:0000313" key="10">
    <source>
        <dbReference type="Proteomes" id="UP000278807"/>
    </source>
</evidence>
<keyword evidence="3" id="KW-0732">Signal</keyword>
<keyword evidence="2" id="KW-0812">Transmembrane</keyword>
<evidence type="ECO:0000259" key="8">
    <source>
        <dbReference type="Pfam" id="PF24991"/>
    </source>
</evidence>
<feature type="transmembrane region" description="Helical" evidence="2">
    <location>
        <begin position="2151"/>
        <end position="2171"/>
    </location>
</feature>
<feature type="domain" description="NUP210 Ig-like" evidence="4">
    <location>
        <begin position="736"/>
        <end position="842"/>
    </location>
</feature>
<evidence type="ECO:0000313" key="11">
    <source>
        <dbReference type="WBParaSite" id="HNAJ_0000973301-mRNA-1"/>
    </source>
</evidence>
<dbReference type="InterPro" id="IPR045197">
    <property type="entry name" value="NUP210-like"/>
</dbReference>
<proteinExistence type="predicted"/>
<feature type="region of interest" description="Disordered" evidence="1">
    <location>
        <begin position="2224"/>
        <end position="2277"/>
    </location>
</feature>
<reference evidence="9 10" key="2">
    <citation type="submission" date="2018-11" db="EMBL/GenBank/DDBJ databases">
        <authorList>
            <consortium name="Pathogen Informatics"/>
        </authorList>
    </citation>
    <scope>NUCLEOTIDE SEQUENCE [LARGE SCALE GENOMIC DNA]</scope>
</reference>
<evidence type="ECO:0000256" key="1">
    <source>
        <dbReference type="SAM" id="MobiDB-lite"/>
    </source>
</evidence>
<dbReference type="Pfam" id="PF24991">
    <property type="entry name" value="Ig_NUP210_4th"/>
    <property type="match status" value="1"/>
</dbReference>
<reference evidence="11" key="1">
    <citation type="submission" date="2016-04" db="UniProtKB">
        <authorList>
            <consortium name="WormBaseParasite"/>
        </authorList>
    </citation>
    <scope>IDENTIFICATION</scope>
</reference>
<feature type="signal peptide" evidence="3">
    <location>
        <begin position="1"/>
        <end position="18"/>
    </location>
</feature>
<dbReference type="Pfam" id="PF22962">
    <property type="entry name" value="Ig_NUP210_7th"/>
    <property type="match status" value="1"/>
</dbReference>
<dbReference type="Pfam" id="PF22969">
    <property type="entry name" value="Ig_NUP210_2nd"/>
    <property type="match status" value="1"/>
</dbReference>
<keyword evidence="2" id="KW-1133">Transmembrane helix</keyword>
<feature type="domain" description="NUP210 fourth Ig-like" evidence="8">
    <location>
        <begin position="384"/>
        <end position="459"/>
    </location>
</feature>
<dbReference type="Proteomes" id="UP000278807">
    <property type="component" value="Unassembled WGS sequence"/>
</dbReference>
<evidence type="ECO:0000256" key="2">
    <source>
        <dbReference type="SAM" id="Phobius"/>
    </source>
</evidence>
<dbReference type="InterPro" id="IPR055097">
    <property type="entry name" value="Ig_NUP210_2nd"/>
</dbReference>
<dbReference type="InterPro" id="IPR055098">
    <property type="entry name" value="Ig_NUP210_3rd"/>
</dbReference>
<feature type="domain" description="NUP210 Ig-like" evidence="7">
    <location>
        <begin position="119"/>
        <end position="228"/>
    </location>
</feature>
<dbReference type="OrthoDB" id="361283at2759"/>
<dbReference type="Pfam" id="PF22967">
    <property type="entry name" value="Ig_NUP210_1st"/>
    <property type="match status" value="1"/>
</dbReference>
<sequence>MRLCACLTIFLIFTICSAAEFKLSDSKLLLPYFSTASVNYTLSGSAGSCYEWWSGTPEVVAVVPIGDFGKTCTEKASVTAVWQSSLRRTATIYARDTVTSHVLKCDVIVDDIHSIKVDTTTQELYLHNTPESLVVIAYDEFGNKFSSLDGIPFEWKIQPGSEKDSKVTGDGVLRFLSWTESEYTTSGRISMLEEDGLQGYMQLVSGLRTGSAVVSSALREPAYSHVHPAMVRLLVMANAQLNPPVLYLIPKAQAHLQVIVVRQDADEEVKMPSNQYYLSVSDESIVELDAKSGSLINAERNGQTTVTLLDKNVEEAISLLGSNVGDTIDLDPQMVAHHRRPMSIVNVVEPAYFRFSVQPVNEDAFLCVKAARQSSQAFGQGKFNHWTLETGKKYNLQLDLYDQNNHRIFPSDNIRISVEFPKDSMEVLKSSQNGTSHIVVARKTGMITVKATLEGVMTGNEKLKLFSHPIMGSQELAAYSPIQIYPKQVHLAWDVSMNTSEGFNLSAKGGSGDYIWTVLSDKNNEDVSAANVSQDGFLFVNGIGSAVVVVSDLRNPSMCSHSTVHINYLADLGFSQGRVEIYLPKNPLGESENRLSSVLSTRPVELDMLDLLPHSQQFDQHPLNQQEKMGNSVLSVGLKAVDFDGNPITFCHNLPISVRPVDPSLVKVLPGVQYLPPSVINERNSSACAFVRVIGLREGFTELEAYFTTGEQKGEQKAISKFPVVVYKDISFVPNNAFVAIATGSSRRISFTDGPNPWELDVTSHFVELEFTEAPMGKKNPSIRQKPQAFAFQGNASLSGFTFVLHCESSGNFEVSVIVGNRPSSTNPLPAVLSTPLSVICDIPSKIELLPHLDLPTLPKGFPVCPIINRSFGNSDDFIPFSNNAPLNVEVVIKGFSGLELSGVDSIEMSTHITVGNRDKAENLVIDYHPKILGSKQTGDSISPSRPHFIITPKILGESAGLMHVKVAAKHKGEQTTDLESLLNLKMAPKVVIEPLDDFQLLLHPNASTNVHLSHGSGFFHFEILSGSKAVGQACLSSEALKSQRDFVLHPKCKGKVIIRATDLCFLAEPVYGHESAKTAPAYDERVVSVVGLGSLRLYAPAQMEVNSKAPVYIRAFDSEGTALSAQFVNLLDLHVTAASPEGDQSVTFTCQDSAETSKGSYWLSRPSTGNLPGLAKVIICGQALGLSKLKAVSGYVTSNIEPVNVFAPLSLIPCDFNLLLGAAHQITTSGGPSSRSLSFEVSTERPGQPKLSFTEVGEDGEGILLRAELGKVGSASVSVKTTSSSGYAGLDTRDFEAWGLTPPPKSLSSQASCRVNVVALSGIRIGCPLPLTSSGSGSEVRILVASPNGNTSLGGVPIWAEGIATLGGNELTVTPMGMADVRPPLHFAWRLSPPMPSAPAQLFHWLSKLNVDPDDTTLSSGMVLVGVTPGQVKLHLTVFTDDDALMGQLTSHPTSRSSQPVKQLSAEITFTIIPHLSLINPPHQNPRILVSPNSRLQLTLPQHVLMEGVVEYSIQCPSNSPTTMLRVSSTGQLEAGSHDRCGVWSDWRLNACRCRLRIDYRSAIAGGSERNERSHQSLALDVIVKPPHYVLSRALSGPISLLKSSGGLPFGGPYPVALSLHDEIGETFDAVSENLLSLQLQAHRSGLLDFSIDPNAGQIGGQLLLRLTPPLHASIDSQTQSATILKMSHAASTQLAPSYLTIPIGPLLTINGVSEFTVGQWACLPPLPQGDGVWSSSDPTLLWIDNASKFLLPLRAGNVHLQFTPTGSKIAILGKLTLSSVCSKFSEEVQVKSSTMPVGLESTQEVAIHVKLASKTASISDSSCSSGLMLSHLSAISPLTCSARLELGGSNGEPQQWAILPNWLRGFLLAERIARAANVVVDSDLALMSDPAVAQSTDFYTEMIPSPNEAGSWTCSVRSSEPSEYYRLAILPSNSRLVVEMKGNCGNSADEVISRSELLLIPAFRLIVPSLHLGSPEPILLTSRSPKADLLIFIPPATLDQMGMDGSNERGLKARSQRPDLLAISYAPQPVTSTKVVKTAIERMVRETGSTSNWGSLFRNLSLMMENEAQASYEQALGNSILWSVGIKTLPTKTATDAVVEVVLSLKVTGQHITVPIRVQTRSTHAGEIGSDADYEEDSDSGSFWINLPWLHLLLLIFLTILLIVASQVVTRSLTGSGFGFTAQQKGLPSIPNGGGAAPFAGPAPRLWSQGFGEPGSGLIAGGMSGFSPSRSPPRLANSQSNNSPFGDNLGLFAGDTPARFRGSPSRLREAFDNSL</sequence>
<dbReference type="STRING" id="102285.A0A0R3TQB9"/>
<feature type="compositionally biased region" description="Polar residues" evidence="1">
    <location>
        <begin position="2238"/>
        <end position="2247"/>
    </location>
</feature>
<evidence type="ECO:0000313" key="9">
    <source>
        <dbReference type="EMBL" id="VDO06368.1"/>
    </source>
</evidence>
<accession>A0A0R3TQB9</accession>
<evidence type="ECO:0000259" key="5">
    <source>
        <dbReference type="Pfam" id="PF22963"/>
    </source>
</evidence>
<gene>
    <name evidence="9" type="ORF">HNAJ_LOCUS9728</name>
</gene>
<dbReference type="GO" id="GO:0005643">
    <property type="term" value="C:nuclear pore"/>
    <property type="evidence" value="ECO:0007669"/>
    <property type="project" value="TreeGrafter"/>
</dbReference>
<dbReference type="Pfam" id="PF26182">
    <property type="entry name" value="Ig_NUP210_5th"/>
    <property type="match status" value="1"/>
</dbReference>
<dbReference type="InterPro" id="IPR055096">
    <property type="entry name" value="Ig_NUP210_1st"/>
</dbReference>
<evidence type="ECO:0000259" key="6">
    <source>
        <dbReference type="Pfam" id="PF22967"/>
    </source>
</evidence>
<feature type="domain" description="NUP210 Ig-like" evidence="5">
    <location>
        <begin position="238"/>
        <end position="315"/>
    </location>
</feature>
<dbReference type="InterPro" id="IPR055099">
    <property type="entry name" value="Ig_NUP210_7th"/>
</dbReference>
<protein>
    <submittedName>
        <fullName evidence="11">Nuclear pore membrane glycoprotein</fullName>
    </submittedName>
</protein>
<evidence type="ECO:0000259" key="7">
    <source>
        <dbReference type="Pfam" id="PF22969"/>
    </source>
</evidence>
<dbReference type="EMBL" id="UZAE01012725">
    <property type="protein sequence ID" value="VDO06368.1"/>
    <property type="molecule type" value="Genomic_DNA"/>
</dbReference>
<feature type="domain" description="NUP210 Ig-like" evidence="6">
    <location>
        <begin position="21"/>
        <end position="110"/>
    </location>
</feature>
<keyword evidence="10" id="KW-1185">Reference proteome</keyword>
<dbReference type="Pfam" id="PF22963">
    <property type="entry name" value="Ig_NUP210_3rd"/>
    <property type="match status" value="1"/>
</dbReference>
<dbReference type="PANTHER" id="PTHR23019:SF0">
    <property type="entry name" value="NUCLEAR PORE MEMBRANE GLYCOPROTEIN 210"/>
    <property type="match status" value="1"/>
</dbReference>
<evidence type="ECO:0000259" key="4">
    <source>
        <dbReference type="Pfam" id="PF22962"/>
    </source>
</evidence>